<dbReference type="OMA" id="SDWFQGK"/>
<proteinExistence type="predicted"/>
<dbReference type="EMBL" id="GL988041">
    <property type="protein sequence ID" value="EGS20746.1"/>
    <property type="molecule type" value="Genomic_DNA"/>
</dbReference>
<feature type="compositionally biased region" description="Polar residues" evidence="2">
    <location>
        <begin position="28"/>
        <end position="46"/>
    </location>
</feature>
<gene>
    <name evidence="3" type="ORF">CTHT_0025820</name>
</gene>
<organism evidence="4">
    <name type="scientific">Chaetomium thermophilum (strain DSM 1495 / CBS 144.50 / IMI 039719)</name>
    <name type="common">Thermochaetoides thermophila</name>
    <dbReference type="NCBI Taxonomy" id="759272"/>
    <lineage>
        <taxon>Eukaryota</taxon>
        <taxon>Fungi</taxon>
        <taxon>Dikarya</taxon>
        <taxon>Ascomycota</taxon>
        <taxon>Pezizomycotina</taxon>
        <taxon>Sordariomycetes</taxon>
        <taxon>Sordariomycetidae</taxon>
        <taxon>Sordariales</taxon>
        <taxon>Chaetomiaceae</taxon>
        <taxon>Thermochaetoides</taxon>
    </lineage>
</organism>
<dbReference type="Proteomes" id="UP000008066">
    <property type="component" value="Unassembled WGS sequence"/>
</dbReference>
<name>G0S682_CHATD</name>
<feature type="compositionally biased region" description="Polar residues" evidence="2">
    <location>
        <begin position="10"/>
        <end position="20"/>
    </location>
</feature>
<dbReference type="HOGENOM" id="CLU_030582_0_1_1"/>
<dbReference type="OrthoDB" id="5377009at2759"/>
<dbReference type="STRING" id="759272.G0S682"/>
<sequence length="424" mass="46114">MPYTGDGRRNWNSTTDNQRSGGLVGWFSGTTGAANALGSSLQSETRSGAGAKGSQKDGITPDSTPTASRRGMNGSGVPVSDLSTPKNSISTASRFMSAISSRFTTMTPTKSDVDIESDEFYNLHIEAALFPNGPPSDRDTFSPAAFKNLHMNAIGLLTRMQAAYRERMNTIRDLQAERSAQQDEVEEAETRSRHLKLQLEDMARKAQEHEQKLKVLMEELAAEKRARAAAEKAVSTALSHSERASMIMEDLGVDEDRRRRRNKNIRKSWKSGASCDHLDDEDISDDENESVTESESVFSRCRSPLPAPSATPSTADTPDSNGQSQPRQQAPSTTGTPTTTSTPKQPQKHPQQLSAFQKIFRGITGDSSSGCPNCKGQDASVAWDTVSLLRDENKHLKQRVSELEVAVEGALDVVNGLGLLQLAK</sequence>
<dbReference type="GeneID" id="18256620"/>
<keyword evidence="1" id="KW-0175">Coiled coil</keyword>
<feature type="compositionally biased region" description="Low complexity" evidence="2">
    <location>
        <begin position="308"/>
        <end position="320"/>
    </location>
</feature>
<dbReference type="RefSeq" id="XP_006693042.1">
    <property type="nucleotide sequence ID" value="XM_006692979.1"/>
</dbReference>
<evidence type="ECO:0000256" key="2">
    <source>
        <dbReference type="SAM" id="MobiDB-lite"/>
    </source>
</evidence>
<dbReference type="AlphaFoldDB" id="G0S682"/>
<dbReference type="eggNOG" id="ENOG502SCZX">
    <property type="taxonomic scope" value="Eukaryota"/>
</dbReference>
<accession>G0S682</accession>
<feature type="coiled-coil region" evidence="1">
    <location>
        <begin position="171"/>
        <end position="233"/>
    </location>
</feature>
<feature type="region of interest" description="Disordered" evidence="2">
    <location>
        <begin position="1"/>
        <end position="88"/>
    </location>
</feature>
<protein>
    <submittedName>
        <fullName evidence="3">Uncharacterized protein</fullName>
    </submittedName>
</protein>
<evidence type="ECO:0000313" key="3">
    <source>
        <dbReference type="EMBL" id="EGS20746.1"/>
    </source>
</evidence>
<keyword evidence="4" id="KW-1185">Reference proteome</keyword>
<dbReference type="KEGG" id="cthr:CTHT_0025820"/>
<evidence type="ECO:0000313" key="4">
    <source>
        <dbReference type="Proteomes" id="UP000008066"/>
    </source>
</evidence>
<reference evidence="3 4" key="1">
    <citation type="journal article" date="2011" name="Cell">
        <title>Insight into structure and assembly of the nuclear pore complex by utilizing the genome of a eukaryotic thermophile.</title>
        <authorList>
            <person name="Amlacher S."/>
            <person name="Sarges P."/>
            <person name="Flemming D."/>
            <person name="van Noort V."/>
            <person name="Kunze R."/>
            <person name="Devos D.P."/>
            <person name="Arumugam M."/>
            <person name="Bork P."/>
            <person name="Hurt E."/>
        </authorList>
    </citation>
    <scope>NUCLEOTIDE SEQUENCE [LARGE SCALE GENOMIC DNA]</scope>
    <source>
        <strain evidence="4">DSM 1495 / CBS 144.50 / IMI 039719</strain>
    </source>
</reference>
<feature type="compositionally biased region" description="Acidic residues" evidence="2">
    <location>
        <begin position="278"/>
        <end position="292"/>
    </location>
</feature>
<feature type="compositionally biased region" description="Low complexity" evidence="2">
    <location>
        <begin position="328"/>
        <end position="352"/>
    </location>
</feature>
<evidence type="ECO:0000256" key="1">
    <source>
        <dbReference type="SAM" id="Coils"/>
    </source>
</evidence>
<feature type="region of interest" description="Disordered" evidence="2">
    <location>
        <begin position="268"/>
        <end position="352"/>
    </location>
</feature>